<dbReference type="EMBL" id="CP003349">
    <property type="protein sequence ID" value="AFD05607.1"/>
    <property type="molecule type" value="Genomic_DNA"/>
</dbReference>
<keyword evidence="2" id="KW-1185">Reference proteome</keyword>
<dbReference type="AlphaFoldDB" id="H8KT36"/>
<dbReference type="RefSeq" id="WP_014678835.1">
    <property type="nucleotide sequence ID" value="NC_017770.1"/>
</dbReference>
<dbReference type="Proteomes" id="UP000007590">
    <property type="component" value="Chromosome"/>
</dbReference>
<protein>
    <submittedName>
        <fullName evidence="1">Uncharacterized protein</fullName>
    </submittedName>
</protein>
<dbReference type="HOGENOM" id="CLU_1127513_0_0_10"/>
<reference evidence="1" key="1">
    <citation type="submission" date="2012-02" db="EMBL/GenBank/DDBJ databases">
        <title>The complete genome of Solitalea canadensis DSM 3403.</title>
        <authorList>
            <consortium name="US DOE Joint Genome Institute (JGI-PGF)"/>
            <person name="Lucas S."/>
            <person name="Copeland A."/>
            <person name="Lapidus A."/>
            <person name="Glavina del Rio T."/>
            <person name="Dalin E."/>
            <person name="Tice H."/>
            <person name="Bruce D."/>
            <person name="Goodwin L."/>
            <person name="Pitluck S."/>
            <person name="Peters L."/>
            <person name="Ovchinnikova G."/>
            <person name="Lu M."/>
            <person name="Kyrpides N."/>
            <person name="Mavromatis K."/>
            <person name="Ivanova N."/>
            <person name="Brettin T."/>
            <person name="Detter J.C."/>
            <person name="Han C."/>
            <person name="Larimer F."/>
            <person name="Land M."/>
            <person name="Hauser L."/>
            <person name="Markowitz V."/>
            <person name="Cheng J.-F."/>
            <person name="Hugenholtz P."/>
            <person name="Woyke T."/>
            <person name="Wu D."/>
            <person name="Spring S."/>
            <person name="Schroeder M."/>
            <person name="Kopitz M."/>
            <person name="Brambilla E."/>
            <person name="Klenk H.-P."/>
            <person name="Eisen J.A."/>
        </authorList>
    </citation>
    <scope>NUCLEOTIDE SEQUENCE</scope>
    <source>
        <strain evidence="1">DSM 3403</strain>
    </source>
</reference>
<accession>H8KT36</accession>
<gene>
    <name evidence="1" type="ordered locus">Solca_0475</name>
</gene>
<evidence type="ECO:0000313" key="1">
    <source>
        <dbReference type="EMBL" id="AFD05607.1"/>
    </source>
</evidence>
<organism evidence="1 2">
    <name type="scientific">Solitalea canadensis (strain ATCC 29591 / DSM 3403 / JCM 21819 / LMG 8368 / NBRC 15130 / NCIMB 12057 / USAM 9D)</name>
    <name type="common">Flexibacter canadensis</name>
    <dbReference type="NCBI Taxonomy" id="929556"/>
    <lineage>
        <taxon>Bacteria</taxon>
        <taxon>Pseudomonadati</taxon>
        <taxon>Bacteroidota</taxon>
        <taxon>Sphingobacteriia</taxon>
        <taxon>Sphingobacteriales</taxon>
        <taxon>Sphingobacteriaceae</taxon>
        <taxon>Solitalea</taxon>
    </lineage>
</organism>
<proteinExistence type="predicted"/>
<dbReference type="OrthoDB" id="702987at2"/>
<sequence>MKYSLLILLAAIQFSCSKSGKTDNSNSNATDSLVNELTQFGKDAVTTGSPSEMLTIGSVRFQIFPSTKEEFNRIPSYKSDSNEVHCLQNTAGQVLRSNDSLIFKTLSKRTIVLKNDTVSEGDDYARYTLTDDLKSINQWLVFAIYYEAYDYILVDKSNGKQTHLIGLPVVSPTKKYVITVNEDLEAQFTFNGIELLESNGKSVKLIEQKEITDWAIREIKWLDNSTLLAHKIMIDKNHDIQESYIKLVITK</sequence>
<dbReference type="KEGG" id="scn:Solca_0475"/>
<dbReference type="eggNOG" id="ENOG5032W13">
    <property type="taxonomic scope" value="Bacteria"/>
</dbReference>
<evidence type="ECO:0000313" key="2">
    <source>
        <dbReference type="Proteomes" id="UP000007590"/>
    </source>
</evidence>
<name>H8KT36_SOLCM</name>